<protein>
    <submittedName>
        <fullName evidence="2">Uncharacterized protein</fullName>
    </submittedName>
</protein>
<organism evidence="2 3">
    <name type="scientific">Nocardioides deserti</name>
    <dbReference type="NCBI Taxonomy" id="1588644"/>
    <lineage>
        <taxon>Bacteria</taxon>
        <taxon>Bacillati</taxon>
        <taxon>Actinomycetota</taxon>
        <taxon>Actinomycetes</taxon>
        <taxon>Propionibacteriales</taxon>
        <taxon>Nocardioidaceae</taxon>
        <taxon>Nocardioides</taxon>
    </lineage>
</organism>
<reference evidence="2 3" key="1">
    <citation type="submission" date="2020-08" db="EMBL/GenBank/DDBJ databases">
        <title>novel species in genus Nocardioides.</title>
        <authorList>
            <person name="Zhang G."/>
        </authorList>
    </citation>
    <scope>NUCLEOTIDE SEQUENCE [LARGE SCALE GENOMIC DNA]</scope>
    <source>
        <strain evidence="2 3">SC8A-24</strain>
    </source>
</reference>
<dbReference type="RefSeq" id="WP_186345509.1">
    <property type="nucleotide sequence ID" value="NZ_JACMYC010000004.1"/>
</dbReference>
<evidence type="ECO:0000256" key="1">
    <source>
        <dbReference type="SAM" id="Phobius"/>
    </source>
</evidence>
<accession>A0ABR6U8E8</accession>
<feature type="transmembrane region" description="Helical" evidence="1">
    <location>
        <begin position="21"/>
        <end position="43"/>
    </location>
</feature>
<dbReference type="EMBL" id="JACMYC010000004">
    <property type="protein sequence ID" value="MBC2960234.1"/>
    <property type="molecule type" value="Genomic_DNA"/>
</dbReference>
<keyword evidence="1" id="KW-0812">Transmembrane</keyword>
<name>A0ABR6U8E8_9ACTN</name>
<keyword evidence="3" id="KW-1185">Reference proteome</keyword>
<sequence length="134" mass="14426">MTQCRTGRQTQKRTNRWTAGVGAIGVVAGLVVGGVAGGAAIAADGPELVGGKKYKPVPSTIVSVTGDKKNGFEIRRYDGSEQFPPTDSEARAECNEYDTEVARVRCRSEVRTWYRDLGDMKRAIHYARSSASGS</sequence>
<proteinExistence type="predicted"/>
<evidence type="ECO:0000313" key="3">
    <source>
        <dbReference type="Proteomes" id="UP000604001"/>
    </source>
</evidence>
<comment type="caution">
    <text evidence="2">The sequence shown here is derived from an EMBL/GenBank/DDBJ whole genome shotgun (WGS) entry which is preliminary data.</text>
</comment>
<dbReference type="Proteomes" id="UP000604001">
    <property type="component" value="Unassembled WGS sequence"/>
</dbReference>
<evidence type="ECO:0000313" key="2">
    <source>
        <dbReference type="EMBL" id="MBC2960234.1"/>
    </source>
</evidence>
<keyword evidence="1" id="KW-0472">Membrane</keyword>
<gene>
    <name evidence="2" type="ORF">H7344_08005</name>
</gene>
<keyword evidence="1" id="KW-1133">Transmembrane helix</keyword>